<keyword evidence="2" id="KW-1185">Reference proteome</keyword>
<proteinExistence type="predicted"/>
<protein>
    <submittedName>
        <fullName evidence="1">Uncharacterized protein</fullName>
    </submittedName>
</protein>
<accession>A0A371CS29</accession>
<evidence type="ECO:0000313" key="2">
    <source>
        <dbReference type="Proteomes" id="UP000256964"/>
    </source>
</evidence>
<evidence type="ECO:0000313" key="1">
    <source>
        <dbReference type="EMBL" id="RDX43092.1"/>
    </source>
</evidence>
<name>A0A371CS29_9APHY</name>
<organism evidence="1 2">
    <name type="scientific">Lentinus brumalis</name>
    <dbReference type="NCBI Taxonomy" id="2498619"/>
    <lineage>
        <taxon>Eukaryota</taxon>
        <taxon>Fungi</taxon>
        <taxon>Dikarya</taxon>
        <taxon>Basidiomycota</taxon>
        <taxon>Agaricomycotina</taxon>
        <taxon>Agaricomycetes</taxon>
        <taxon>Polyporales</taxon>
        <taxon>Polyporaceae</taxon>
        <taxon>Lentinus</taxon>
    </lineage>
</organism>
<dbReference type="EMBL" id="KZ857470">
    <property type="protein sequence ID" value="RDX43092.1"/>
    <property type="molecule type" value="Genomic_DNA"/>
</dbReference>
<sequence length="179" mass="19769">MTPEDHGAAERGRTSLEAPDVLFLTLVYQPQPLQGLHRLARTATATASPGMAETPTFRECWGSSRARPNIPQETSRLKLCERNPCTFDDAHPDNSPSAPLGTAITTLVARALKVIAYVRRRGSRCQFAALEADTFFTSPLAVANVGRRGAHDAESQEYSIRRRRKEVEVVRCIHGMLAR</sequence>
<dbReference type="AlphaFoldDB" id="A0A371CS29"/>
<gene>
    <name evidence="1" type="ORF">OH76DRAFT_1238239</name>
</gene>
<dbReference type="Proteomes" id="UP000256964">
    <property type="component" value="Unassembled WGS sequence"/>
</dbReference>
<reference evidence="1 2" key="1">
    <citation type="journal article" date="2018" name="Biotechnol. Biofuels">
        <title>Integrative visual omics of the white-rot fungus Polyporus brumalis exposes the biotechnological potential of its oxidative enzymes for delignifying raw plant biomass.</title>
        <authorList>
            <person name="Miyauchi S."/>
            <person name="Rancon A."/>
            <person name="Drula E."/>
            <person name="Hage H."/>
            <person name="Chaduli D."/>
            <person name="Favel A."/>
            <person name="Grisel S."/>
            <person name="Henrissat B."/>
            <person name="Herpoel-Gimbert I."/>
            <person name="Ruiz-Duenas F.J."/>
            <person name="Chevret D."/>
            <person name="Hainaut M."/>
            <person name="Lin J."/>
            <person name="Wang M."/>
            <person name="Pangilinan J."/>
            <person name="Lipzen A."/>
            <person name="Lesage-Meessen L."/>
            <person name="Navarro D."/>
            <person name="Riley R."/>
            <person name="Grigoriev I.V."/>
            <person name="Zhou S."/>
            <person name="Raouche S."/>
            <person name="Rosso M.N."/>
        </authorList>
    </citation>
    <scope>NUCLEOTIDE SEQUENCE [LARGE SCALE GENOMIC DNA]</scope>
    <source>
        <strain evidence="1 2">BRFM 1820</strain>
    </source>
</reference>